<proteinExistence type="predicted"/>
<gene>
    <name evidence="1" type="ORF">UU29_C0005G0043</name>
</gene>
<protein>
    <submittedName>
        <fullName evidence="1">Uncharacterized protein</fullName>
    </submittedName>
</protein>
<evidence type="ECO:0000313" key="1">
    <source>
        <dbReference type="EMBL" id="KKR83462.1"/>
    </source>
</evidence>
<dbReference type="Proteomes" id="UP000034601">
    <property type="component" value="Unassembled WGS sequence"/>
</dbReference>
<evidence type="ECO:0000313" key="2">
    <source>
        <dbReference type="Proteomes" id="UP000034601"/>
    </source>
</evidence>
<comment type="caution">
    <text evidence="1">The sequence shown here is derived from an EMBL/GenBank/DDBJ whole genome shotgun (WGS) entry which is preliminary data.</text>
</comment>
<dbReference type="EMBL" id="LCAB01000005">
    <property type="protein sequence ID" value="KKR83462.1"/>
    <property type="molecule type" value="Genomic_DNA"/>
</dbReference>
<organism evidence="1 2">
    <name type="scientific">Candidatus Daviesbacteria bacterium GW2011_GWA2_40_9</name>
    <dbReference type="NCBI Taxonomy" id="1618424"/>
    <lineage>
        <taxon>Bacteria</taxon>
        <taxon>Candidatus Daviesiibacteriota</taxon>
    </lineage>
</organism>
<reference evidence="1 2" key="1">
    <citation type="journal article" date="2015" name="Nature">
        <title>rRNA introns, odd ribosomes, and small enigmatic genomes across a large radiation of phyla.</title>
        <authorList>
            <person name="Brown C.T."/>
            <person name="Hug L.A."/>
            <person name="Thomas B.C."/>
            <person name="Sharon I."/>
            <person name="Castelle C.J."/>
            <person name="Singh A."/>
            <person name="Wilkins M.J."/>
            <person name="Williams K.H."/>
            <person name="Banfield J.F."/>
        </authorList>
    </citation>
    <scope>NUCLEOTIDE SEQUENCE [LARGE SCALE GENOMIC DNA]</scope>
</reference>
<name>A0A0G0X749_9BACT</name>
<sequence length="87" mass="10092">MGENKVEEPLIDLEKPEESIQRVYDEIQSARLSPQVKRAVTTITEEARECIERVARLEGREMAGSLDSKHRPTNEVGLDKIRWRMGW</sequence>
<dbReference type="AlphaFoldDB" id="A0A0G0X749"/>
<accession>A0A0G0X749</accession>